<protein>
    <submittedName>
        <fullName evidence="4">Cell envelope-related transcriptional attenuator</fullName>
    </submittedName>
</protein>
<keyword evidence="2" id="KW-0812">Transmembrane</keyword>
<dbReference type="AlphaFoldDB" id="A0A0G1X711"/>
<organism evidence="4 5">
    <name type="scientific">Candidatus Yanofskybacteria bacterium GW2011_GWA1_48_10</name>
    <dbReference type="NCBI Taxonomy" id="1619022"/>
    <lineage>
        <taxon>Bacteria</taxon>
        <taxon>Candidatus Yanofskyibacteriota</taxon>
    </lineage>
</organism>
<sequence>MEDNQIPTLAEENIPSSPKRKKGGLIIIGILLAATLFYIGGMSRQISIANIFGPKTTATPAPDSDYIMPKKESDRLDVLILGIRGEDDVNAANGGPLLTDSIQIVSYDKRTGETSLVSLPRDLYVEVDNGKNDKLNAVYEYGISHSSNSLNFIKEKISQITGVYIDQVVVFDFASFKEIIDALGGIDLTLAAPFTENQQWGYKFSLPAGKNHLDGQSALYYARSRYSSSDFDRSRRQQQIIMAIKDKLLQLNFVGDPVKSFSVLNMVRNNIKTDIGVWNIGQYLDMAGRSSLDAMKRTVISTDNLLIESKENGLYVLLPKSGDLSEIKRLFSESLN</sequence>
<evidence type="ECO:0000313" key="5">
    <source>
        <dbReference type="Proteomes" id="UP000034403"/>
    </source>
</evidence>
<feature type="domain" description="Cell envelope-related transcriptional attenuator" evidence="3">
    <location>
        <begin position="99"/>
        <end position="248"/>
    </location>
</feature>
<evidence type="ECO:0000256" key="1">
    <source>
        <dbReference type="ARBA" id="ARBA00006068"/>
    </source>
</evidence>
<keyword evidence="2" id="KW-1133">Transmembrane helix</keyword>
<feature type="transmembrane region" description="Helical" evidence="2">
    <location>
        <begin position="23"/>
        <end position="41"/>
    </location>
</feature>
<dbReference type="Proteomes" id="UP000034403">
    <property type="component" value="Unassembled WGS sequence"/>
</dbReference>
<dbReference type="InterPro" id="IPR050922">
    <property type="entry name" value="LytR/CpsA/Psr_CW_biosynth"/>
</dbReference>
<dbReference type="InterPro" id="IPR004474">
    <property type="entry name" value="LytR_CpsA_psr"/>
</dbReference>
<keyword evidence="2" id="KW-0472">Membrane</keyword>
<comment type="caution">
    <text evidence="4">The sequence shown here is derived from an EMBL/GenBank/DDBJ whole genome shotgun (WGS) entry which is preliminary data.</text>
</comment>
<dbReference type="EMBL" id="LCPC01000001">
    <property type="protein sequence ID" value="KKU90180.1"/>
    <property type="molecule type" value="Genomic_DNA"/>
</dbReference>
<comment type="similarity">
    <text evidence="1">Belongs to the LytR/CpsA/Psr (LCP) family.</text>
</comment>
<dbReference type="Pfam" id="PF03816">
    <property type="entry name" value="LytR_cpsA_psr"/>
    <property type="match status" value="1"/>
</dbReference>
<name>A0A0G1X711_9BACT</name>
<dbReference type="Gene3D" id="3.40.630.190">
    <property type="entry name" value="LCP protein"/>
    <property type="match status" value="1"/>
</dbReference>
<accession>A0A0G1X711</accession>
<dbReference type="PANTHER" id="PTHR33392">
    <property type="entry name" value="POLYISOPRENYL-TEICHOIC ACID--PEPTIDOGLYCAN TEICHOIC ACID TRANSFERASE TAGU"/>
    <property type="match status" value="1"/>
</dbReference>
<evidence type="ECO:0000256" key="2">
    <source>
        <dbReference type="SAM" id="Phobius"/>
    </source>
</evidence>
<proteinExistence type="inferred from homology"/>
<evidence type="ECO:0000259" key="3">
    <source>
        <dbReference type="Pfam" id="PF03816"/>
    </source>
</evidence>
<gene>
    <name evidence="4" type="ORF">UY20_C0001G0031</name>
</gene>
<dbReference type="NCBIfam" id="TIGR00350">
    <property type="entry name" value="lytR_cpsA_psr"/>
    <property type="match status" value="1"/>
</dbReference>
<reference evidence="4 5" key="1">
    <citation type="journal article" date="2015" name="Nature">
        <title>rRNA introns, odd ribosomes, and small enigmatic genomes across a large radiation of phyla.</title>
        <authorList>
            <person name="Brown C.T."/>
            <person name="Hug L.A."/>
            <person name="Thomas B.C."/>
            <person name="Sharon I."/>
            <person name="Castelle C.J."/>
            <person name="Singh A."/>
            <person name="Wilkins M.J."/>
            <person name="Williams K.H."/>
            <person name="Banfield J.F."/>
        </authorList>
    </citation>
    <scope>NUCLEOTIDE SEQUENCE [LARGE SCALE GENOMIC DNA]</scope>
</reference>
<evidence type="ECO:0000313" key="4">
    <source>
        <dbReference type="EMBL" id="KKU90180.1"/>
    </source>
</evidence>
<dbReference type="PANTHER" id="PTHR33392:SF6">
    <property type="entry name" value="POLYISOPRENYL-TEICHOIC ACID--PEPTIDOGLYCAN TEICHOIC ACID TRANSFERASE TAGU"/>
    <property type="match status" value="1"/>
</dbReference>